<evidence type="ECO:0000259" key="1">
    <source>
        <dbReference type="Pfam" id="PF13173"/>
    </source>
</evidence>
<dbReference type="EMBL" id="QSGD01000051">
    <property type="protein sequence ID" value="RHB01913.1"/>
    <property type="molecule type" value="Genomic_DNA"/>
</dbReference>
<reference evidence="3 4" key="1">
    <citation type="submission" date="2018-08" db="EMBL/GenBank/DDBJ databases">
        <title>A genome reference for cultivated species of the human gut microbiota.</title>
        <authorList>
            <person name="Zou Y."/>
            <person name="Xue W."/>
            <person name="Luo G."/>
        </authorList>
    </citation>
    <scope>NUCLEOTIDE SEQUENCE [LARGE SCALE GENOMIC DNA]</scope>
    <source>
        <strain evidence="3 4">AM42-13AC</strain>
    </source>
</reference>
<dbReference type="SUPFAM" id="SSF52980">
    <property type="entry name" value="Restriction endonuclease-like"/>
    <property type="match status" value="1"/>
</dbReference>
<dbReference type="InterPro" id="IPR025420">
    <property type="entry name" value="DUF4143"/>
</dbReference>
<accession>A0A413UAG7</accession>
<keyword evidence="3" id="KW-0547">Nucleotide-binding</keyword>
<dbReference type="SUPFAM" id="SSF52540">
    <property type="entry name" value="P-loop containing nucleoside triphosphate hydrolases"/>
    <property type="match status" value="1"/>
</dbReference>
<dbReference type="Pfam" id="PF13173">
    <property type="entry name" value="AAA_14"/>
    <property type="match status" value="1"/>
</dbReference>
<keyword evidence="3" id="KW-0067">ATP-binding</keyword>
<comment type="caution">
    <text evidence="3">The sequence shown here is derived from an EMBL/GenBank/DDBJ whole genome shotgun (WGS) entry which is preliminary data.</text>
</comment>
<dbReference type="PANTHER" id="PTHR33295">
    <property type="entry name" value="ATPASE"/>
    <property type="match status" value="1"/>
</dbReference>
<dbReference type="InterPro" id="IPR027417">
    <property type="entry name" value="P-loop_NTPase"/>
</dbReference>
<dbReference type="AlphaFoldDB" id="A0A413UAG7"/>
<evidence type="ECO:0000259" key="2">
    <source>
        <dbReference type="Pfam" id="PF13635"/>
    </source>
</evidence>
<dbReference type="RefSeq" id="WP_118011970.1">
    <property type="nucleotide sequence ID" value="NZ_JAHOMF010000063.1"/>
</dbReference>
<evidence type="ECO:0000313" key="4">
    <source>
        <dbReference type="Proteomes" id="UP000285288"/>
    </source>
</evidence>
<dbReference type="Proteomes" id="UP000285288">
    <property type="component" value="Unassembled WGS sequence"/>
</dbReference>
<dbReference type="InterPro" id="IPR041682">
    <property type="entry name" value="AAA_14"/>
</dbReference>
<protein>
    <submittedName>
        <fullName evidence="3">ATP-binding protein</fullName>
    </submittedName>
</protein>
<name>A0A413UAG7_9FIRM</name>
<dbReference type="PANTHER" id="PTHR33295:SF20">
    <property type="entry name" value="ATPASE"/>
    <property type="match status" value="1"/>
</dbReference>
<dbReference type="Pfam" id="PF13635">
    <property type="entry name" value="DUF4143"/>
    <property type="match status" value="1"/>
</dbReference>
<sequence>MQLIVRKKYLDELIELYGTPDIKVITGIRRSGKSVLLQEFITYLKSLNEQINIVMINLQELEFDHLLEYHALHKYIMNQYKEEMTNVLLIDEVQMCPQFELAINSIYAKGIYDIYITGSNAFLLSSDLATLFTGRTMEIKVYPFSFKEYLTYYKITDRYDDAFDQYVKIGGMPGAYVYKTENRQYDYVRDVYSTIIIRDLVEKYKIRNKLEFTNISEFMMDNIGNLLSPNNICETLKNNQSEITRKTVSKYIGYLENAFLFYEAKRYDLKGKKYLTNNSKYYLCDSSFRYAVNGTRNMDYGRVYENIVYLELRRRGYEVYVGKLYKKEIDFVAKKRDTQIYIQVSDNISDEKTFEREYTPLLAIKDAYPKLIIARTRHETYDYQGIQVIDLCRWLREE</sequence>
<feature type="domain" description="DUF4143" evidence="2">
    <location>
        <begin position="198"/>
        <end position="344"/>
    </location>
</feature>
<proteinExistence type="predicted"/>
<dbReference type="InterPro" id="IPR011335">
    <property type="entry name" value="Restrct_endonuc-II-like"/>
</dbReference>
<evidence type="ECO:0000313" key="3">
    <source>
        <dbReference type="EMBL" id="RHB01913.1"/>
    </source>
</evidence>
<organism evidence="3 4">
    <name type="scientific">Holdemanella biformis</name>
    <dbReference type="NCBI Taxonomy" id="1735"/>
    <lineage>
        <taxon>Bacteria</taxon>
        <taxon>Bacillati</taxon>
        <taxon>Bacillota</taxon>
        <taxon>Erysipelotrichia</taxon>
        <taxon>Erysipelotrichales</taxon>
        <taxon>Erysipelotrichaceae</taxon>
        <taxon>Holdemanella</taxon>
    </lineage>
</organism>
<feature type="domain" description="AAA" evidence="1">
    <location>
        <begin position="21"/>
        <end position="150"/>
    </location>
</feature>
<gene>
    <name evidence="3" type="ORF">DW907_10255</name>
</gene>
<dbReference type="GO" id="GO:0005524">
    <property type="term" value="F:ATP binding"/>
    <property type="evidence" value="ECO:0007669"/>
    <property type="project" value="UniProtKB-KW"/>
</dbReference>
<dbReference type="Gene3D" id="3.40.50.300">
    <property type="entry name" value="P-loop containing nucleotide triphosphate hydrolases"/>
    <property type="match status" value="1"/>
</dbReference>